<feature type="transmembrane region" description="Helical" evidence="5">
    <location>
        <begin position="113"/>
        <end position="133"/>
    </location>
</feature>
<feature type="transmembrane region" description="Helical" evidence="5">
    <location>
        <begin position="174"/>
        <end position="199"/>
    </location>
</feature>
<evidence type="ECO:0000256" key="3">
    <source>
        <dbReference type="ARBA" id="ARBA00022989"/>
    </source>
</evidence>
<evidence type="ECO:0000256" key="1">
    <source>
        <dbReference type="ARBA" id="ARBA00004141"/>
    </source>
</evidence>
<feature type="domain" description="Yip1" evidence="6">
    <location>
        <begin position="17"/>
        <end position="191"/>
    </location>
</feature>
<dbReference type="RefSeq" id="WP_184462420.1">
    <property type="nucleotide sequence ID" value="NZ_JACHHW010000004.1"/>
</dbReference>
<sequence>MSASEYAVANFVSNPLGFLFSPHKQWHAVARVPTNALPSKLLYAIVLAIGPCLAWYYGTTVVGWSIGDGEQVLLTTASALRIVIAFYIAMLGALAIIGYFIHWMAETYGSESTMTKGMVVASYTATPLFIAGLSGFFPIFWLDMLLGIASLSWAVYLLYVGIPIVMNIPTERGFLYASAVVGVCMVIFMALMGGVVILWEMGLAPVFVDG</sequence>
<proteinExistence type="predicted"/>
<protein>
    <recommendedName>
        <fullName evidence="6">Yip1 domain-containing protein</fullName>
    </recommendedName>
</protein>
<feature type="transmembrane region" description="Helical" evidence="5">
    <location>
        <begin position="139"/>
        <end position="162"/>
    </location>
</feature>
<feature type="transmembrane region" description="Helical" evidence="5">
    <location>
        <begin position="41"/>
        <end position="58"/>
    </location>
</feature>
<comment type="caution">
    <text evidence="7">The sequence shown here is derived from an EMBL/GenBank/DDBJ whole genome shotgun (WGS) entry which is preliminary data.</text>
</comment>
<keyword evidence="2 5" id="KW-0812">Transmembrane</keyword>
<feature type="transmembrane region" description="Helical" evidence="5">
    <location>
        <begin position="78"/>
        <end position="101"/>
    </location>
</feature>
<organism evidence="7 8">
    <name type="scientific">Zhongshania antarctica</name>
    <dbReference type="NCBI Taxonomy" id="641702"/>
    <lineage>
        <taxon>Bacteria</taxon>
        <taxon>Pseudomonadati</taxon>
        <taxon>Pseudomonadota</taxon>
        <taxon>Gammaproteobacteria</taxon>
        <taxon>Cellvibrionales</taxon>
        <taxon>Spongiibacteraceae</taxon>
        <taxon>Zhongshania</taxon>
    </lineage>
</organism>
<evidence type="ECO:0000256" key="2">
    <source>
        <dbReference type="ARBA" id="ARBA00022692"/>
    </source>
</evidence>
<gene>
    <name evidence="7" type="ORF">HNQ57_001858</name>
</gene>
<dbReference type="Pfam" id="PF04893">
    <property type="entry name" value="Yip1"/>
    <property type="match status" value="1"/>
</dbReference>
<evidence type="ECO:0000259" key="6">
    <source>
        <dbReference type="Pfam" id="PF04893"/>
    </source>
</evidence>
<comment type="subcellular location">
    <subcellularLocation>
        <location evidence="1">Membrane</location>
        <topology evidence="1">Multi-pass membrane protein</topology>
    </subcellularLocation>
</comment>
<dbReference type="EMBL" id="JACHHW010000004">
    <property type="protein sequence ID" value="MBB5187589.1"/>
    <property type="molecule type" value="Genomic_DNA"/>
</dbReference>
<evidence type="ECO:0000256" key="4">
    <source>
        <dbReference type="ARBA" id="ARBA00023136"/>
    </source>
</evidence>
<dbReference type="GO" id="GO:0016020">
    <property type="term" value="C:membrane"/>
    <property type="evidence" value="ECO:0007669"/>
    <property type="project" value="UniProtKB-SubCell"/>
</dbReference>
<name>A0A840R340_9GAMM</name>
<dbReference type="AlphaFoldDB" id="A0A840R340"/>
<keyword evidence="3 5" id="KW-1133">Transmembrane helix</keyword>
<evidence type="ECO:0000256" key="5">
    <source>
        <dbReference type="SAM" id="Phobius"/>
    </source>
</evidence>
<keyword evidence="8" id="KW-1185">Reference proteome</keyword>
<evidence type="ECO:0000313" key="7">
    <source>
        <dbReference type="EMBL" id="MBB5187589.1"/>
    </source>
</evidence>
<dbReference type="Proteomes" id="UP000536640">
    <property type="component" value="Unassembled WGS sequence"/>
</dbReference>
<evidence type="ECO:0000313" key="8">
    <source>
        <dbReference type="Proteomes" id="UP000536640"/>
    </source>
</evidence>
<keyword evidence="4 5" id="KW-0472">Membrane</keyword>
<dbReference type="InterPro" id="IPR006977">
    <property type="entry name" value="Yip1_dom"/>
</dbReference>
<accession>A0A840R340</accession>
<reference evidence="7 8" key="1">
    <citation type="submission" date="2020-08" db="EMBL/GenBank/DDBJ databases">
        <title>Genomic Encyclopedia of Type Strains, Phase IV (KMG-IV): sequencing the most valuable type-strain genomes for metagenomic binning, comparative biology and taxonomic classification.</title>
        <authorList>
            <person name="Goeker M."/>
        </authorList>
    </citation>
    <scope>NUCLEOTIDE SEQUENCE [LARGE SCALE GENOMIC DNA]</scope>
    <source>
        <strain evidence="7 8">DSM 25701</strain>
    </source>
</reference>